<evidence type="ECO:0000256" key="2">
    <source>
        <dbReference type="ARBA" id="ARBA00023015"/>
    </source>
</evidence>
<proteinExistence type="inferred from homology"/>
<dbReference type="SMR" id="A0A009IUZ1"/>
<evidence type="ECO:0000256" key="1">
    <source>
        <dbReference type="ARBA" id="ARBA00009437"/>
    </source>
</evidence>
<comment type="similarity">
    <text evidence="1">Belongs to the LysR transcriptional regulatory family.</text>
</comment>
<name>A0A009IUZ1_ACIB9</name>
<dbReference type="PANTHER" id="PTHR30537:SF31">
    <property type="entry name" value="TRANSCRIPTIONAL REGULATOR, LYSR FAMILY"/>
    <property type="match status" value="1"/>
</dbReference>
<evidence type="ECO:0000259" key="5">
    <source>
        <dbReference type="PROSITE" id="PS50931"/>
    </source>
</evidence>
<dbReference type="InterPro" id="IPR000847">
    <property type="entry name" value="LysR_HTH_N"/>
</dbReference>
<evidence type="ECO:0000313" key="7">
    <source>
        <dbReference type="Proteomes" id="UP000020595"/>
    </source>
</evidence>
<dbReference type="SUPFAM" id="SSF53850">
    <property type="entry name" value="Periplasmic binding protein-like II"/>
    <property type="match status" value="1"/>
</dbReference>
<accession>A0A009IUZ1</accession>
<evidence type="ECO:0000256" key="4">
    <source>
        <dbReference type="ARBA" id="ARBA00023163"/>
    </source>
</evidence>
<dbReference type="FunFam" id="1.10.10.10:FF:000001">
    <property type="entry name" value="LysR family transcriptional regulator"/>
    <property type="match status" value="1"/>
</dbReference>
<dbReference type="InterPro" id="IPR005119">
    <property type="entry name" value="LysR_subst-bd"/>
</dbReference>
<dbReference type="InterPro" id="IPR036388">
    <property type="entry name" value="WH-like_DNA-bd_sf"/>
</dbReference>
<dbReference type="GO" id="GO:0003700">
    <property type="term" value="F:DNA-binding transcription factor activity"/>
    <property type="evidence" value="ECO:0007669"/>
    <property type="project" value="InterPro"/>
</dbReference>
<dbReference type="PANTHER" id="PTHR30537">
    <property type="entry name" value="HTH-TYPE TRANSCRIPTIONAL REGULATOR"/>
    <property type="match status" value="1"/>
</dbReference>
<dbReference type="PATRIC" id="fig|1310613.3.peg.27"/>
<gene>
    <name evidence="6" type="ORF">J512_0027</name>
</gene>
<keyword evidence="4" id="KW-0804">Transcription</keyword>
<keyword evidence="3" id="KW-0238">DNA-binding</keyword>
<dbReference type="Proteomes" id="UP000020595">
    <property type="component" value="Unassembled WGS sequence"/>
</dbReference>
<sequence length="298" mass="33560">MLLRQNLNDVYLFVVAVEHQGFSAAAKRLNLPKSTISKRVAILEKKLGLTLIHRSSRSFVLSEAGKLFYQHAKNAVDEFRYAEENLLIQQQEPSGVVRLSASVPIAQYLLSDCLPELAERYPKLLLQVEVTDRYVDVMSENFDIVIRSHFQPLPDSGLIQRVLKNDKIIAVAAPAYLMKSSPIHTPEDLLKHEGIWPELQMNPWHFQNINGQKEIVRPNIRFVANESEILKGAAKRGLGITLLPETFCMNELSEGSLIHVLPEWSAGSVTTSLLMLTRRGLLPSVNITADFLVEKLKT</sequence>
<dbReference type="Gene3D" id="3.40.190.290">
    <property type="match status" value="1"/>
</dbReference>
<dbReference type="Pfam" id="PF03466">
    <property type="entry name" value="LysR_substrate"/>
    <property type="match status" value="1"/>
</dbReference>
<dbReference type="CDD" id="cd08422">
    <property type="entry name" value="PBP2_CrgA_like"/>
    <property type="match status" value="1"/>
</dbReference>
<dbReference type="PROSITE" id="PS50931">
    <property type="entry name" value="HTH_LYSR"/>
    <property type="match status" value="1"/>
</dbReference>
<keyword evidence="2" id="KW-0805">Transcription regulation</keyword>
<dbReference type="EMBL" id="JEWH01000001">
    <property type="protein sequence ID" value="EXB07633.1"/>
    <property type="molecule type" value="Genomic_DNA"/>
</dbReference>
<evidence type="ECO:0000313" key="6">
    <source>
        <dbReference type="EMBL" id="EXB07633.1"/>
    </source>
</evidence>
<dbReference type="InterPro" id="IPR036390">
    <property type="entry name" value="WH_DNA-bd_sf"/>
</dbReference>
<evidence type="ECO:0000256" key="3">
    <source>
        <dbReference type="ARBA" id="ARBA00023125"/>
    </source>
</evidence>
<reference evidence="6 7" key="1">
    <citation type="submission" date="2014-02" db="EMBL/GenBank/DDBJ databases">
        <title>Comparative genomics and transcriptomics to identify genetic mechanisms underlying the emergence of carbapenem resistant Acinetobacter baumannii (CRAb).</title>
        <authorList>
            <person name="Harris A.D."/>
            <person name="Johnson K.J."/>
            <person name="George J."/>
            <person name="Shefchek K."/>
            <person name="Daugherty S.C."/>
            <person name="Parankush S."/>
            <person name="Sadzewicz L."/>
            <person name="Tallon L."/>
            <person name="Sengamalay N."/>
            <person name="Hazen T.H."/>
            <person name="Rasko D.A."/>
        </authorList>
    </citation>
    <scope>NUCLEOTIDE SEQUENCE [LARGE SCALE GENOMIC DNA]</scope>
    <source>
        <strain evidence="6 7">1295743</strain>
    </source>
</reference>
<comment type="caution">
    <text evidence="6">The sequence shown here is derived from an EMBL/GenBank/DDBJ whole genome shotgun (WGS) entry which is preliminary data.</text>
</comment>
<feature type="domain" description="HTH lysR-type" evidence="5">
    <location>
        <begin position="5"/>
        <end position="62"/>
    </location>
</feature>
<dbReference type="Gene3D" id="1.10.10.10">
    <property type="entry name" value="Winged helix-like DNA-binding domain superfamily/Winged helix DNA-binding domain"/>
    <property type="match status" value="1"/>
</dbReference>
<dbReference type="GO" id="GO:0043565">
    <property type="term" value="F:sequence-specific DNA binding"/>
    <property type="evidence" value="ECO:0007669"/>
    <property type="project" value="TreeGrafter"/>
</dbReference>
<protein>
    <submittedName>
        <fullName evidence="6">Bacterial regulatory helix-turn-helix, lysR family protein</fullName>
    </submittedName>
</protein>
<dbReference type="InterPro" id="IPR058163">
    <property type="entry name" value="LysR-type_TF_proteobact-type"/>
</dbReference>
<dbReference type="SUPFAM" id="SSF46785">
    <property type="entry name" value="Winged helix' DNA-binding domain"/>
    <property type="match status" value="1"/>
</dbReference>
<organism evidence="6 7">
    <name type="scientific">Acinetobacter baumannii (strain 1295743)</name>
    <dbReference type="NCBI Taxonomy" id="1310613"/>
    <lineage>
        <taxon>Bacteria</taxon>
        <taxon>Pseudomonadati</taxon>
        <taxon>Pseudomonadota</taxon>
        <taxon>Gammaproteobacteria</taxon>
        <taxon>Moraxellales</taxon>
        <taxon>Moraxellaceae</taxon>
        <taxon>Acinetobacter</taxon>
        <taxon>Acinetobacter calcoaceticus/baumannii complex</taxon>
    </lineage>
</organism>
<dbReference type="Pfam" id="PF00126">
    <property type="entry name" value="HTH_1"/>
    <property type="match status" value="1"/>
</dbReference>
<dbReference type="GO" id="GO:0006351">
    <property type="term" value="P:DNA-templated transcription"/>
    <property type="evidence" value="ECO:0007669"/>
    <property type="project" value="TreeGrafter"/>
</dbReference>
<dbReference type="AlphaFoldDB" id="A0A009IUZ1"/>